<dbReference type="Gramene" id="Pp3c8_16690V3.1">
    <property type="protein sequence ID" value="Pp3c8_16690V3.1"/>
    <property type="gene ID" value="Pp3c8_16690"/>
</dbReference>
<protein>
    <submittedName>
        <fullName evidence="1 2">Uncharacterized protein</fullName>
    </submittedName>
</protein>
<dbReference type="EnsemblPlants" id="Pp3c8_16690V3.1">
    <property type="protein sequence ID" value="Pp3c8_16690V3.1"/>
    <property type="gene ID" value="Pp3c8_16690"/>
</dbReference>
<name>A0A2K1K7K1_PHYPA</name>
<sequence>MEKPCGLSQNQTRRLTFTNKKILKGVGPIFYQSKQGLQYDIYGAMPWRWKCTTRRMMFAVMVK</sequence>
<reference evidence="1 3" key="2">
    <citation type="journal article" date="2018" name="Plant J.">
        <title>The Physcomitrella patens chromosome-scale assembly reveals moss genome structure and evolution.</title>
        <authorList>
            <person name="Lang D."/>
            <person name="Ullrich K.K."/>
            <person name="Murat F."/>
            <person name="Fuchs J."/>
            <person name="Jenkins J."/>
            <person name="Haas F.B."/>
            <person name="Piednoel M."/>
            <person name="Gundlach H."/>
            <person name="Van Bel M."/>
            <person name="Meyberg R."/>
            <person name="Vives C."/>
            <person name="Morata J."/>
            <person name="Symeonidi A."/>
            <person name="Hiss M."/>
            <person name="Muchero W."/>
            <person name="Kamisugi Y."/>
            <person name="Saleh O."/>
            <person name="Blanc G."/>
            <person name="Decker E.L."/>
            <person name="van Gessel N."/>
            <person name="Grimwood J."/>
            <person name="Hayes R.D."/>
            <person name="Graham S.W."/>
            <person name="Gunter L.E."/>
            <person name="McDaniel S.F."/>
            <person name="Hoernstein S.N.W."/>
            <person name="Larsson A."/>
            <person name="Li F.W."/>
            <person name="Perroud P.F."/>
            <person name="Phillips J."/>
            <person name="Ranjan P."/>
            <person name="Rokshar D.S."/>
            <person name="Rothfels C.J."/>
            <person name="Schneider L."/>
            <person name="Shu S."/>
            <person name="Stevenson D.W."/>
            <person name="Thummler F."/>
            <person name="Tillich M."/>
            <person name="Villarreal Aguilar J.C."/>
            <person name="Widiez T."/>
            <person name="Wong G.K."/>
            <person name="Wymore A."/>
            <person name="Zhang Y."/>
            <person name="Zimmer A.D."/>
            <person name="Quatrano R.S."/>
            <person name="Mayer K.F.X."/>
            <person name="Goodstein D."/>
            <person name="Casacuberta J.M."/>
            <person name="Vandepoele K."/>
            <person name="Reski R."/>
            <person name="Cuming A.C."/>
            <person name="Tuskan G.A."/>
            <person name="Maumus F."/>
            <person name="Salse J."/>
            <person name="Schmutz J."/>
            <person name="Rensing S.A."/>
        </authorList>
    </citation>
    <scope>NUCLEOTIDE SEQUENCE [LARGE SCALE GENOMIC DNA]</scope>
    <source>
        <strain evidence="2 3">cv. Gransden 2004</strain>
    </source>
</reference>
<organism evidence="1">
    <name type="scientific">Physcomitrium patens</name>
    <name type="common">Spreading-leaved earth moss</name>
    <name type="synonym">Physcomitrella patens</name>
    <dbReference type="NCBI Taxonomy" id="3218"/>
    <lineage>
        <taxon>Eukaryota</taxon>
        <taxon>Viridiplantae</taxon>
        <taxon>Streptophyta</taxon>
        <taxon>Embryophyta</taxon>
        <taxon>Bryophyta</taxon>
        <taxon>Bryophytina</taxon>
        <taxon>Bryopsida</taxon>
        <taxon>Funariidae</taxon>
        <taxon>Funariales</taxon>
        <taxon>Funariaceae</taxon>
        <taxon>Physcomitrium</taxon>
    </lineage>
</organism>
<evidence type="ECO:0000313" key="2">
    <source>
        <dbReference type="EnsemblPlants" id="Pp3c8_16690V3.1"/>
    </source>
</evidence>
<accession>A0A2K1K7K1</accession>
<reference evidence="1 3" key="1">
    <citation type="journal article" date="2008" name="Science">
        <title>The Physcomitrella genome reveals evolutionary insights into the conquest of land by plants.</title>
        <authorList>
            <person name="Rensing S."/>
            <person name="Lang D."/>
            <person name="Zimmer A."/>
            <person name="Terry A."/>
            <person name="Salamov A."/>
            <person name="Shapiro H."/>
            <person name="Nishiyama T."/>
            <person name="Perroud P.-F."/>
            <person name="Lindquist E."/>
            <person name="Kamisugi Y."/>
            <person name="Tanahashi T."/>
            <person name="Sakakibara K."/>
            <person name="Fujita T."/>
            <person name="Oishi K."/>
            <person name="Shin-I T."/>
            <person name="Kuroki Y."/>
            <person name="Toyoda A."/>
            <person name="Suzuki Y."/>
            <person name="Hashimoto A."/>
            <person name="Yamaguchi K."/>
            <person name="Sugano A."/>
            <person name="Kohara Y."/>
            <person name="Fujiyama A."/>
            <person name="Anterola A."/>
            <person name="Aoki S."/>
            <person name="Ashton N."/>
            <person name="Barbazuk W.B."/>
            <person name="Barker E."/>
            <person name="Bennetzen J."/>
            <person name="Bezanilla M."/>
            <person name="Blankenship R."/>
            <person name="Cho S.H."/>
            <person name="Dutcher S."/>
            <person name="Estelle M."/>
            <person name="Fawcett J.A."/>
            <person name="Gundlach H."/>
            <person name="Hanada K."/>
            <person name="Heyl A."/>
            <person name="Hicks K.A."/>
            <person name="Hugh J."/>
            <person name="Lohr M."/>
            <person name="Mayer K."/>
            <person name="Melkozernov A."/>
            <person name="Murata T."/>
            <person name="Nelson D."/>
            <person name="Pils B."/>
            <person name="Prigge M."/>
            <person name="Reiss B."/>
            <person name="Renner T."/>
            <person name="Rombauts S."/>
            <person name="Rushton P."/>
            <person name="Sanderfoot A."/>
            <person name="Schween G."/>
            <person name="Shiu S.-H."/>
            <person name="Stueber K."/>
            <person name="Theodoulou F.L."/>
            <person name="Tu H."/>
            <person name="Van de Peer Y."/>
            <person name="Verrier P.J."/>
            <person name="Waters E."/>
            <person name="Wood A."/>
            <person name="Yang L."/>
            <person name="Cove D."/>
            <person name="Cuming A."/>
            <person name="Hasebe M."/>
            <person name="Lucas S."/>
            <person name="Mishler D.B."/>
            <person name="Reski R."/>
            <person name="Grigoriev I."/>
            <person name="Quatrano R.S."/>
            <person name="Boore J.L."/>
        </authorList>
    </citation>
    <scope>NUCLEOTIDE SEQUENCE [LARGE SCALE GENOMIC DNA]</scope>
    <source>
        <strain evidence="2 3">cv. Gransden 2004</strain>
    </source>
</reference>
<keyword evidence="3" id="KW-1185">Reference proteome</keyword>
<gene>
    <name evidence="1" type="ORF">PHYPA_011657</name>
</gene>
<evidence type="ECO:0000313" key="3">
    <source>
        <dbReference type="Proteomes" id="UP000006727"/>
    </source>
</evidence>
<reference evidence="2" key="3">
    <citation type="submission" date="2020-12" db="UniProtKB">
        <authorList>
            <consortium name="EnsemblPlants"/>
        </authorList>
    </citation>
    <scope>IDENTIFICATION</scope>
</reference>
<proteinExistence type="predicted"/>
<evidence type="ECO:0000313" key="1">
    <source>
        <dbReference type="EMBL" id="PNR49761.1"/>
    </source>
</evidence>
<dbReference type="EMBL" id="ABEU02000008">
    <property type="protein sequence ID" value="PNR49761.1"/>
    <property type="molecule type" value="Genomic_DNA"/>
</dbReference>
<dbReference type="AlphaFoldDB" id="A0A2K1K7K1"/>
<dbReference type="InParanoid" id="A0A2K1K7K1"/>
<dbReference type="Proteomes" id="UP000006727">
    <property type="component" value="Chromosome 8"/>
</dbReference>